<feature type="transmembrane region" description="Helical" evidence="2">
    <location>
        <begin position="127"/>
        <end position="144"/>
    </location>
</feature>
<keyword evidence="2" id="KW-0812">Transmembrane</keyword>
<reference evidence="3 4" key="1">
    <citation type="submission" date="2018-11" db="EMBL/GenBank/DDBJ databases">
        <title>Sequencing the genomes of 1000 actinobacteria strains.</title>
        <authorList>
            <person name="Klenk H.-P."/>
        </authorList>
    </citation>
    <scope>NUCLEOTIDE SEQUENCE [LARGE SCALE GENOMIC DNA]</scope>
    <source>
        <strain evidence="3 4">DSM 44348</strain>
    </source>
</reference>
<keyword evidence="2" id="KW-1133">Transmembrane helix</keyword>
<dbReference type="EMBL" id="RKHY01000001">
    <property type="protein sequence ID" value="ROS39687.1"/>
    <property type="molecule type" value="Genomic_DNA"/>
</dbReference>
<sequence>MSFPEDARVRKSGMQPVQVLAALIGLLFLVLGIAGFLRTGFSGFTSNEHQTIVGFMINPLHNLVHTVIGVLGLLCAAASPSARLFGWILFIGYGLASVWGLMITGVISSNPVSGLGNPLNLDAADNWLHVLAALVGLVMAIMPARKRVHVDDSEVDTAAMRLPITDENVPGNADVPTRPVPQQTAAEPRTGHHRPSRWRMHRSGRTAH</sequence>
<feature type="transmembrane region" description="Helical" evidence="2">
    <location>
        <begin position="60"/>
        <end position="77"/>
    </location>
</feature>
<gene>
    <name evidence="3" type="ORF">EDD35_1997</name>
</gene>
<feature type="transmembrane region" description="Helical" evidence="2">
    <location>
        <begin position="84"/>
        <end position="107"/>
    </location>
</feature>
<dbReference type="Proteomes" id="UP000274843">
    <property type="component" value="Unassembled WGS sequence"/>
</dbReference>
<feature type="transmembrane region" description="Helical" evidence="2">
    <location>
        <begin position="20"/>
        <end position="40"/>
    </location>
</feature>
<dbReference type="Pfam" id="PF14325">
    <property type="entry name" value="DUF4383"/>
    <property type="match status" value="1"/>
</dbReference>
<evidence type="ECO:0000313" key="4">
    <source>
        <dbReference type="Proteomes" id="UP000274843"/>
    </source>
</evidence>
<keyword evidence="2" id="KW-0472">Membrane</keyword>
<feature type="region of interest" description="Disordered" evidence="1">
    <location>
        <begin position="161"/>
        <end position="208"/>
    </location>
</feature>
<accession>A0A3N2GSW4</accession>
<feature type="compositionally biased region" description="Basic residues" evidence="1">
    <location>
        <begin position="191"/>
        <end position="208"/>
    </location>
</feature>
<protein>
    <submittedName>
        <fullName evidence="3">Uncharacterized protein DUF4383</fullName>
    </submittedName>
</protein>
<proteinExistence type="predicted"/>
<keyword evidence="4" id="KW-1185">Reference proteome</keyword>
<evidence type="ECO:0000313" key="3">
    <source>
        <dbReference type="EMBL" id="ROS39687.1"/>
    </source>
</evidence>
<comment type="caution">
    <text evidence="3">The sequence shown here is derived from an EMBL/GenBank/DDBJ whole genome shotgun (WGS) entry which is preliminary data.</text>
</comment>
<evidence type="ECO:0000256" key="2">
    <source>
        <dbReference type="SAM" id="Phobius"/>
    </source>
</evidence>
<name>A0A3N2GSW4_9PSEU</name>
<evidence type="ECO:0000256" key="1">
    <source>
        <dbReference type="SAM" id="MobiDB-lite"/>
    </source>
</evidence>
<dbReference type="AlphaFoldDB" id="A0A3N2GSW4"/>
<organism evidence="3 4">
    <name type="scientific">Amycolatopsis thermoflava</name>
    <dbReference type="NCBI Taxonomy" id="84480"/>
    <lineage>
        <taxon>Bacteria</taxon>
        <taxon>Bacillati</taxon>
        <taxon>Actinomycetota</taxon>
        <taxon>Actinomycetes</taxon>
        <taxon>Pseudonocardiales</taxon>
        <taxon>Pseudonocardiaceae</taxon>
        <taxon>Amycolatopsis</taxon>
        <taxon>Amycolatopsis methanolica group</taxon>
    </lineage>
</organism>